<dbReference type="AlphaFoldDB" id="A0A0D6Z503"/>
<evidence type="ECO:0000313" key="2">
    <source>
        <dbReference type="EMBL" id="KIY20662.1"/>
    </source>
</evidence>
<dbReference type="GO" id="GO:0016788">
    <property type="term" value="F:hydrolase activity, acting on ester bonds"/>
    <property type="evidence" value="ECO:0007669"/>
    <property type="project" value="InterPro"/>
</dbReference>
<keyword evidence="1" id="KW-0479">Metal-binding</keyword>
<dbReference type="EMBL" id="JXIQ01000191">
    <property type="protein sequence ID" value="KIY20662.1"/>
    <property type="molecule type" value="Genomic_DNA"/>
</dbReference>
<feature type="binding site" evidence="1">
    <location>
        <position position="88"/>
    </location>
    <ligand>
        <name>a divalent metal cation</name>
        <dbReference type="ChEBI" id="CHEBI:60240"/>
        <label>1</label>
    </ligand>
</feature>
<protein>
    <submittedName>
        <fullName evidence="2">Uncharacterized protein</fullName>
    </submittedName>
</protein>
<feature type="binding site" evidence="1">
    <location>
        <position position="11"/>
    </location>
    <ligand>
        <name>a divalent metal cation</name>
        <dbReference type="ChEBI" id="CHEBI:60240"/>
        <label>1</label>
    </ligand>
</feature>
<sequence>MKILKYDTHAHIDLYKNMKDCINYIESSRSYTIVMTNVPDLYKRYIREHAKYKYVRFALGLHPELVHQYKSQISIFHEFVKTSRYIGEVGLDFTKGVDQEQIEVFEEIMRACEQHNGKIISVHSRRAADEVMDIIGESKDNGIILHWFSGTMKQLDRAINLGYYFSINTNILNSKKGREVVKRIPTDKLLIESDAPFTNVTKHSYDLDFIDTIFTKTADLLNSPEQEIMEIYSENFMRLLKS</sequence>
<dbReference type="Pfam" id="PF01026">
    <property type="entry name" value="TatD_DNase"/>
    <property type="match status" value="1"/>
</dbReference>
<dbReference type="InterPro" id="IPR001130">
    <property type="entry name" value="TatD-like"/>
</dbReference>
<feature type="binding site" evidence="1">
    <location>
        <position position="194"/>
    </location>
    <ligand>
        <name>a divalent metal cation</name>
        <dbReference type="ChEBI" id="CHEBI:60240"/>
        <label>1</label>
    </ligand>
</feature>
<evidence type="ECO:0000313" key="3">
    <source>
        <dbReference type="Proteomes" id="UP000032512"/>
    </source>
</evidence>
<evidence type="ECO:0000256" key="1">
    <source>
        <dbReference type="PIRSR" id="PIRSR005902-1"/>
    </source>
</evidence>
<dbReference type="SUPFAM" id="SSF51556">
    <property type="entry name" value="Metallo-dependent hydrolases"/>
    <property type="match status" value="1"/>
</dbReference>
<dbReference type="PANTHER" id="PTHR46124:SF2">
    <property type="entry name" value="D-AMINOACYL-TRNA DEACYLASE"/>
    <property type="match status" value="1"/>
</dbReference>
<keyword evidence="3" id="KW-1185">Reference proteome</keyword>
<dbReference type="RefSeq" id="WP_044396372.1">
    <property type="nucleotide sequence ID" value="NZ_JXIQ01000191.1"/>
</dbReference>
<dbReference type="GO" id="GO:0046872">
    <property type="term" value="F:metal ion binding"/>
    <property type="evidence" value="ECO:0007669"/>
    <property type="project" value="UniProtKB-KW"/>
</dbReference>
<dbReference type="PANTHER" id="PTHR46124">
    <property type="entry name" value="D-AMINOACYL-TRNA DEACYLASE"/>
    <property type="match status" value="1"/>
</dbReference>
<dbReference type="NCBIfam" id="NF041926">
    <property type="entry name" value="QatD"/>
    <property type="match status" value="1"/>
</dbReference>
<dbReference type="InterPro" id="IPR032466">
    <property type="entry name" value="Metal_Hydrolase"/>
</dbReference>
<gene>
    <name evidence="2" type="ORF">UB32_17850</name>
</gene>
<feature type="binding site" evidence="1">
    <location>
        <position position="146"/>
    </location>
    <ligand>
        <name>a divalent metal cation</name>
        <dbReference type="ChEBI" id="CHEBI:60240"/>
        <label>2</label>
    </ligand>
</feature>
<dbReference type="Proteomes" id="UP000032512">
    <property type="component" value="Unassembled WGS sequence"/>
</dbReference>
<feature type="binding site" evidence="1">
    <location>
        <position position="9"/>
    </location>
    <ligand>
        <name>a divalent metal cation</name>
        <dbReference type="ChEBI" id="CHEBI:60240"/>
        <label>1</label>
    </ligand>
</feature>
<accession>A0A0D6Z503</accession>
<dbReference type="OrthoDB" id="9810005at2"/>
<reference evidence="2 3" key="1">
    <citation type="submission" date="2015-01" db="EMBL/GenBank/DDBJ databases">
        <title>Draft genome sequences of the supercritical CO2 tolerant bacteria Bacillus subterraneus MITOT1 and Bacillus cereus MIT0214.</title>
        <authorList>
            <person name="Peet K.C."/>
            <person name="Thompson J.R."/>
        </authorList>
    </citation>
    <scope>NUCLEOTIDE SEQUENCE [LARGE SCALE GENOMIC DNA]</scope>
    <source>
        <strain evidence="2 3">MITOT1</strain>
    </source>
</reference>
<dbReference type="PIRSF" id="PIRSF005902">
    <property type="entry name" value="DNase_TatD"/>
    <property type="match status" value="1"/>
</dbReference>
<proteinExistence type="predicted"/>
<dbReference type="Gene3D" id="3.20.20.140">
    <property type="entry name" value="Metal-dependent hydrolases"/>
    <property type="match status" value="1"/>
</dbReference>
<feature type="binding site" evidence="1">
    <location>
        <position position="123"/>
    </location>
    <ligand>
        <name>a divalent metal cation</name>
        <dbReference type="ChEBI" id="CHEBI:60240"/>
        <label>2</label>
    </ligand>
</feature>
<dbReference type="InterPro" id="IPR049677">
    <property type="entry name" value="QatD"/>
</dbReference>
<dbReference type="CDD" id="cd01310">
    <property type="entry name" value="TatD_DNAse"/>
    <property type="match status" value="1"/>
</dbReference>
<dbReference type="PATRIC" id="fig|285983.3.peg.3051"/>
<name>A0A0D6Z503_9BACI</name>
<comment type="caution">
    <text evidence="2">The sequence shown here is derived from an EMBL/GenBank/DDBJ whole genome shotgun (WGS) entry which is preliminary data.</text>
</comment>
<organism evidence="2 3">
    <name type="scientific">Mesobacillus subterraneus</name>
    <dbReference type="NCBI Taxonomy" id="285983"/>
    <lineage>
        <taxon>Bacteria</taxon>
        <taxon>Bacillati</taxon>
        <taxon>Bacillota</taxon>
        <taxon>Bacilli</taxon>
        <taxon>Bacillales</taxon>
        <taxon>Bacillaceae</taxon>
        <taxon>Mesobacillus</taxon>
    </lineage>
</organism>